<dbReference type="EC" id="1.4.3.-" evidence="1"/>
<dbReference type="InterPro" id="IPR000269">
    <property type="entry name" value="Cu_amine_oxidase"/>
</dbReference>
<dbReference type="GO" id="GO:0048038">
    <property type="term" value="F:quinone binding"/>
    <property type="evidence" value="ECO:0007669"/>
    <property type="project" value="InterPro"/>
</dbReference>
<comment type="cofactor">
    <cofactor evidence="1">
        <name>Cu cation</name>
        <dbReference type="ChEBI" id="CHEBI:23378"/>
    </cofactor>
    <text evidence="1">Contains 1 topaquinone per subunit.</text>
</comment>
<dbReference type="GO" id="GO:0005886">
    <property type="term" value="C:plasma membrane"/>
    <property type="evidence" value="ECO:0007669"/>
    <property type="project" value="TreeGrafter"/>
</dbReference>
<keyword evidence="1" id="KW-0186">Copper</keyword>
<reference evidence="3 4" key="1">
    <citation type="submission" date="2019-03" db="EMBL/GenBank/DDBJ databases">
        <title>An improved genome assembly of the fluke Schistosoma japonicum.</title>
        <authorList>
            <person name="Hu W."/>
            <person name="Luo F."/>
            <person name="Yin M."/>
            <person name="Mo X."/>
            <person name="Sun C."/>
            <person name="Wu Q."/>
            <person name="Zhu B."/>
            <person name="Xiang M."/>
            <person name="Wang J."/>
            <person name="Wang Y."/>
            <person name="Zhang T."/>
            <person name="Xu B."/>
            <person name="Zheng H."/>
            <person name="Feng Z."/>
        </authorList>
    </citation>
    <scope>NUCLEOTIDE SEQUENCE [LARGE SCALE GENOMIC DNA]</scope>
    <source>
        <strain evidence="3">HuSjv2</strain>
        <tissue evidence="3">Worms</tissue>
    </source>
</reference>
<dbReference type="Pfam" id="PF01179">
    <property type="entry name" value="Cu_amine_oxid"/>
    <property type="match status" value="1"/>
</dbReference>
<dbReference type="OrthoDB" id="5379943at2759"/>
<comment type="caution">
    <text evidence="3">The sequence shown here is derived from an EMBL/GenBank/DDBJ whole genome shotgun (WGS) entry which is preliminary data.</text>
</comment>
<dbReference type="GO" id="GO:0005507">
    <property type="term" value="F:copper ion binding"/>
    <property type="evidence" value="ECO:0007669"/>
    <property type="project" value="InterPro"/>
</dbReference>
<dbReference type="InterPro" id="IPR015798">
    <property type="entry name" value="Cu_amine_oxidase_C"/>
</dbReference>
<dbReference type="InterPro" id="IPR036460">
    <property type="entry name" value="Cu_amine_oxidase_C_sf"/>
</dbReference>
<keyword evidence="4" id="KW-1185">Reference proteome</keyword>
<comment type="PTM">
    <text evidence="1">Topaquinone (TPQ) is generated by copper-dependent autoxidation of a specific tyrosyl residue.</text>
</comment>
<dbReference type="Proteomes" id="UP000311919">
    <property type="component" value="Unassembled WGS sequence"/>
</dbReference>
<dbReference type="AlphaFoldDB" id="A0A4Z2D369"/>
<evidence type="ECO:0000313" key="4">
    <source>
        <dbReference type="Proteomes" id="UP000311919"/>
    </source>
</evidence>
<dbReference type="PROSITE" id="PS01165">
    <property type="entry name" value="COPPER_AMINE_OXID_2"/>
    <property type="match status" value="1"/>
</dbReference>
<dbReference type="GO" id="GO:0008131">
    <property type="term" value="F:primary methylamine oxidase activity"/>
    <property type="evidence" value="ECO:0007669"/>
    <property type="project" value="InterPro"/>
</dbReference>
<sequence length="194" mass="22327">MSRTEFPMKSSNELQSDQYRRLLNVQEELVDNSNSQELSLFNDKTDAALSDNDNNNSINNNHGNIIHRKNWLKHQLYVTQQHDNESFASSIFNGVDLNSPVVDFTKFSSNNESIFNEDLVLWLTMGNYHIPRHEDLPNTATSGGPLSILILPHNLFTYSPDAFSCNRFYTEELDEWITGPQMKEDCQIEPIPML</sequence>
<dbReference type="PANTHER" id="PTHR10638:SF20">
    <property type="entry name" value="AMINE OXIDASE"/>
    <property type="match status" value="1"/>
</dbReference>
<evidence type="ECO:0000313" key="3">
    <source>
        <dbReference type="EMBL" id="TNN10889.1"/>
    </source>
</evidence>
<evidence type="ECO:0000259" key="2">
    <source>
        <dbReference type="Pfam" id="PF01179"/>
    </source>
</evidence>
<organism evidence="3 4">
    <name type="scientific">Schistosoma japonicum</name>
    <name type="common">Blood fluke</name>
    <dbReference type="NCBI Taxonomy" id="6182"/>
    <lineage>
        <taxon>Eukaryota</taxon>
        <taxon>Metazoa</taxon>
        <taxon>Spiralia</taxon>
        <taxon>Lophotrochozoa</taxon>
        <taxon>Platyhelminthes</taxon>
        <taxon>Trematoda</taxon>
        <taxon>Digenea</taxon>
        <taxon>Strigeidida</taxon>
        <taxon>Schistosomatoidea</taxon>
        <taxon>Schistosomatidae</taxon>
        <taxon>Schistosoma</taxon>
    </lineage>
</organism>
<protein>
    <recommendedName>
        <fullName evidence="1">Amine oxidase</fullName>
        <ecNumber evidence="1">1.4.3.-</ecNumber>
    </recommendedName>
</protein>
<accession>A0A4Z2D369</accession>
<feature type="domain" description="Copper amine oxidase catalytic" evidence="2">
    <location>
        <begin position="54"/>
        <end position="160"/>
    </location>
</feature>
<dbReference type="EMBL" id="SKCS01000333">
    <property type="protein sequence ID" value="TNN10889.1"/>
    <property type="molecule type" value="Genomic_DNA"/>
</dbReference>
<keyword evidence="1" id="KW-0479">Metal-binding</keyword>
<evidence type="ECO:0000256" key="1">
    <source>
        <dbReference type="RuleBase" id="RU000672"/>
    </source>
</evidence>
<keyword evidence="1" id="KW-0560">Oxidoreductase</keyword>
<gene>
    <name evidence="3" type="ORF">EWB00_005017</name>
</gene>
<dbReference type="STRING" id="6182.A0A4Z2D369"/>
<keyword evidence="1" id="KW-0801">TPQ</keyword>
<comment type="similarity">
    <text evidence="1">Belongs to the copper/topaquinone oxidase family.</text>
</comment>
<proteinExistence type="inferred from homology"/>
<dbReference type="SUPFAM" id="SSF49998">
    <property type="entry name" value="Amine oxidase catalytic domain"/>
    <property type="match status" value="1"/>
</dbReference>
<dbReference type="Gene3D" id="2.70.98.20">
    <property type="entry name" value="Copper amine oxidase, catalytic domain"/>
    <property type="match status" value="1"/>
</dbReference>
<dbReference type="PANTHER" id="PTHR10638">
    <property type="entry name" value="COPPER AMINE OXIDASE"/>
    <property type="match status" value="1"/>
</dbReference>
<dbReference type="GO" id="GO:0009308">
    <property type="term" value="P:amine metabolic process"/>
    <property type="evidence" value="ECO:0007669"/>
    <property type="project" value="UniProtKB-UniRule"/>
</dbReference>
<dbReference type="InterPro" id="IPR049947">
    <property type="entry name" value="Cu_Am_Ox_Cu-bd"/>
</dbReference>
<name>A0A4Z2D369_SCHJA</name>